<evidence type="ECO:0000256" key="1">
    <source>
        <dbReference type="SAM" id="MobiDB-lite"/>
    </source>
</evidence>
<feature type="compositionally biased region" description="Basic and acidic residues" evidence="1">
    <location>
        <begin position="84"/>
        <end position="99"/>
    </location>
</feature>
<evidence type="ECO:0000313" key="3">
    <source>
        <dbReference type="Proteomes" id="UP000199706"/>
    </source>
</evidence>
<evidence type="ECO:0000313" key="2">
    <source>
        <dbReference type="EMBL" id="SDH11577.1"/>
    </source>
</evidence>
<dbReference type="RefSeq" id="WP_090685799.1">
    <property type="nucleotide sequence ID" value="NZ_FNCJ01000007.1"/>
</dbReference>
<gene>
    <name evidence="2" type="ORF">SAMN05216466_107154</name>
</gene>
<sequence>MTLYAVFMPGSGERFAAPTEWWAERLADKLTAHFAEIKKQRGDNYPSVLAEVVIWPERFAALHAEELARDWAEHAKFIGPVEPEPERDTRTIDMFSEAK</sequence>
<dbReference type="EMBL" id="FNCJ01000007">
    <property type="protein sequence ID" value="SDH11577.1"/>
    <property type="molecule type" value="Genomic_DNA"/>
</dbReference>
<reference evidence="2 3" key="1">
    <citation type="submission" date="2016-10" db="EMBL/GenBank/DDBJ databases">
        <authorList>
            <person name="de Groot N.N."/>
        </authorList>
    </citation>
    <scope>NUCLEOTIDE SEQUENCE [LARGE SCALE GENOMIC DNA]</scope>
    <source>
        <strain evidence="2 3">LMG 2247</strain>
    </source>
</reference>
<feature type="region of interest" description="Disordered" evidence="1">
    <location>
        <begin position="80"/>
        <end position="99"/>
    </location>
</feature>
<protein>
    <submittedName>
        <fullName evidence="2">Uncharacterized protein</fullName>
    </submittedName>
</protein>
<organism evidence="2 3">
    <name type="scientific">Paraburkholderia phenazinium</name>
    <dbReference type="NCBI Taxonomy" id="60549"/>
    <lineage>
        <taxon>Bacteria</taxon>
        <taxon>Pseudomonadati</taxon>
        <taxon>Pseudomonadota</taxon>
        <taxon>Betaproteobacteria</taxon>
        <taxon>Burkholderiales</taxon>
        <taxon>Burkholderiaceae</taxon>
        <taxon>Paraburkholderia</taxon>
    </lineage>
</organism>
<accession>A0A1G7ZSH5</accession>
<name>A0A1G7ZSH5_9BURK</name>
<proteinExistence type="predicted"/>
<dbReference type="AlphaFoldDB" id="A0A1G7ZSH5"/>
<dbReference type="Proteomes" id="UP000199706">
    <property type="component" value="Unassembled WGS sequence"/>
</dbReference>